<comment type="caution">
    <text evidence="2">The sequence shown here is derived from an EMBL/GenBank/DDBJ whole genome shotgun (WGS) entry which is preliminary data.</text>
</comment>
<dbReference type="AlphaFoldDB" id="A0A813GTN3"/>
<feature type="compositionally biased region" description="Basic residues" evidence="1">
    <location>
        <begin position="188"/>
        <end position="212"/>
    </location>
</feature>
<name>A0A813GTN3_POLGL</name>
<dbReference type="Gene3D" id="1.20.890.10">
    <property type="entry name" value="cAMP-dependent protein kinase regulatory subunit, dimerization-anchoring domain"/>
    <property type="match status" value="1"/>
</dbReference>
<dbReference type="Proteomes" id="UP000654075">
    <property type="component" value="Unassembled WGS sequence"/>
</dbReference>
<feature type="region of interest" description="Disordered" evidence="1">
    <location>
        <begin position="171"/>
        <end position="218"/>
    </location>
</feature>
<protein>
    <submittedName>
        <fullName evidence="2">Uncharacterized protein</fullName>
    </submittedName>
</protein>
<gene>
    <name evidence="2" type="ORF">PGLA1383_LOCUS44532</name>
</gene>
<accession>A0A813GTN3</accession>
<evidence type="ECO:0000313" key="2">
    <source>
        <dbReference type="EMBL" id="CAE8627817.1"/>
    </source>
</evidence>
<evidence type="ECO:0000313" key="3">
    <source>
        <dbReference type="Proteomes" id="UP000654075"/>
    </source>
</evidence>
<proteinExistence type="predicted"/>
<keyword evidence="3" id="KW-1185">Reference proteome</keyword>
<reference evidence="2" key="1">
    <citation type="submission" date="2021-02" db="EMBL/GenBank/DDBJ databases">
        <authorList>
            <person name="Dougan E. K."/>
            <person name="Rhodes N."/>
            <person name="Thang M."/>
            <person name="Chan C."/>
        </authorList>
    </citation>
    <scope>NUCLEOTIDE SEQUENCE</scope>
</reference>
<evidence type="ECO:0000256" key="1">
    <source>
        <dbReference type="SAM" id="MobiDB-lite"/>
    </source>
</evidence>
<organism evidence="2 3">
    <name type="scientific">Polarella glacialis</name>
    <name type="common">Dinoflagellate</name>
    <dbReference type="NCBI Taxonomy" id="89957"/>
    <lineage>
        <taxon>Eukaryota</taxon>
        <taxon>Sar</taxon>
        <taxon>Alveolata</taxon>
        <taxon>Dinophyceae</taxon>
        <taxon>Suessiales</taxon>
        <taxon>Suessiaceae</taxon>
        <taxon>Polarella</taxon>
    </lineage>
</organism>
<sequence>MVELRLEPVRALDLMAERTGSAPLKAPLKESLDPHEDFFVACMSTNIQLAVPGASDSSSASSGGHKTDSKLALRRVNRHSLQYSDLTFRQHSWLVAWNKTRVAALRQKMSRLAASKSFHFPDVGRLSAKCTIDIVYFRTVSGSDEDLSDFSIQALGKCQVGGLDATWHSQAEITHGHPKRRDVERQRRTSSRHRSRPDHLKLHRLTTPHRRSLTSEATSSERYGKVEIFRRLGSCACPSLFRSRGVRRFYISCVDGTSRTCEHTLAKEEMCLDSHSPLKIVRALSKAIVHIKSKAKVRHLDVNPGLSGGLKQVEIQGSAAVCPNVSISVAGCPSDGNISVDEGNDLDSEDVRVQAARDYAARHQVELRLAEAMKALMKERPEKALDFLAAKLLQYSSPADNEAPRPYNLSSGA</sequence>
<dbReference type="EMBL" id="CAJNNV010029272">
    <property type="protein sequence ID" value="CAE8627817.1"/>
    <property type="molecule type" value="Genomic_DNA"/>
</dbReference>